<dbReference type="Proteomes" id="UP000044602">
    <property type="component" value="Unassembled WGS sequence"/>
</dbReference>
<evidence type="ECO:0000313" key="4">
    <source>
        <dbReference type="Proteomes" id="UP000044602"/>
    </source>
</evidence>
<evidence type="ECO:0000256" key="1">
    <source>
        <dbReference type="SAM" id="MobiDB-lite"/>
    </source>
</evidence>
<feature type="region of interest" description="Disordered" evidence="1">
    <location>
        <begin position="1"/>
        <end position="42"/>
    </location>
</feature>
<reference evidence="4" key="1">
    <citation type="submission" date="2015-05" db="EMBL/GenBank/DDBJ databases">
        <authorList>
            <person name="Fogelqvist Johan"/>
        </authorList>
    </citation>
    <scope>NUCLEOTIDE SEQUENCE [LARGE SCALE GENOMIC DNA]</scope>
</reference>
<keyword evidence="2" id="KW-0812">Transmembrane</keyword>
<organism evidence="3 4">
    <name type="scientific">Verticillium longisporum</name>
    <name type="common">Verticillium dahliae var. longisporum</name>
    <dbReference type="NCBI Taxonomy" id="100787"/>
    <lineage>
        <taxon>Eukaryota</taxon>
        <taxon>Fungi</taxon>
        <taxon>Dikarya</taxon>
        <taxon>Ascomycota</taxon>
        <taxon>Pezizomycotina</taxon>
        <taxon>Sordariomycetes</taxon>
        <taxon>Hypocreomycetidae</taxon>
        <taxon>Glomerellales</taxon>
        <taxon>Plectosphaerellaceae</taxon>
        <taxon>Verticillium</taxon>
    </lineage>
</organism>
<evidence type="ECO:0000313" key="3">
    <source>
        <dbReference type="EMBL" id="CRK15412.1"/>
    </source>
</evidence>
<accession>A0A0G4L086</accession>
<protein>
    <submittedName>
        <fullName evidence="3">Uncharacterized protein</fullName>
    </submittedName>
</protein>
<sequence>MSNRDRDSSGQTSQSLSGGRKGSLKSPSADRSRYANRAPDINNLHGFRPERRDLKWDMPADDLDDFFFEDQYLLMLQQIYALMETSLVLGPRRMPYEVSPWSIPTADRSDMTLEQYTSLVAQPDPLFKYPWDTLLLFERETQHYLTAVMNRMLHEMTFKSLLFGASNEQMKILIEQDDTLINEEGFGRTRLRAEYINLFLKGRAPPLFWEQVDETAIGITRAFLPVIAWIRKTRIDEVASIGEIHQQIHGIVAFTAWLAVCMRRSVSIIEFDWPTPGECDLPSSNTENFDDWVYRKALKRVEQYGRKRGSHKPRRARVMIAIAPSAWRYTLSPDGYWKVRLQQKRAVYYHGLQDDMDEKKEHRIGLSEWAAKQRAEGEGDVRSLAGQFWRYLGTMIVALFLAWAIVHRGDPVQALW</sequence>
<dbReference type="EMBL" id="CVQH01006557">
    <property type="protein sequence ID" value="CRK15412.1"/>
    <property type="molecule type" value="Genomic_DNA"/>
</dbReference>
<feature type="transmembrane region" description="Helical" evidence="2">
    <location>
        <begin position="388"/>
        <end position="406"/>
    </location>
</feature>
<name>A0A0G4L086_VERLO</name>
<dbReference type="STRING" id="100787.A0A0G4L086"/>
<evidence type="ECO:0000256" key="2">
    <source>
        <dbReference type="SAM" id="Phobius"/>
    </source>
</evidence>
<proteinExistence type="predicted"/>
<keyword evidence="2" id="KW-1133">Transmembrane helix</keyword>
<feature type="compositionally biased region" description="Low complexity" evidence="1">
    <location>
        <begin position="9"/>
        <end position="18"/>
    </location>
</feature>
<dbReference type="AlphaFoldDB" id="A0A0G4L086"/>
<keyword evidence="4" id="KW-1185">Reference proteome</keyword>
<gene>
    <name evidence="3" type="ORF">BN1708_011478</name>
</gene>
<keyword evidence="2" id="KW-0472">Membrane</keyword>